<dbReference type="Pfam" id="PF02735">
    <property type="entry name" value="Ku"/>
    <property type="match status" value="1"/>
</dbReference>
<evidence type="ECO:0000313" key="7">
    <source>
        <dbReference type="EMBL" id="RSZ36518.1"/>
    </source>
</evidence>
<feature type="transmembrane region" description="Helical" evidence="4">
    <location>
        <begin position="12"/>
        <end position="32"/>
    </location>
</feature>
<dbReference type="GO" id="GO:0003690">
    <property type="term" value="F:double-stranded DNA binding"/>
    <property type="evidence" value="ECO:0007669"/>
    <property type="project" value="UniProtKB-UniRule"/>
</dbReference>
<keyword evidence="1 2" id="KW-0238">DNA-binding</keyword>
<gene>
    <name evidence="2" type="primary">ku</name>
    <name evidence="6" type="ORF">EH244_11745</name>
    <name evidence="7" type="ORF">EJO66_14780</name>
</gene>
<dbReference type="InterPro" id="IPR006164">
    <property type="entry name" value="DNA_bd_Ku70/Ku80"/>
</dbReference>
<evidence type="ECO:0000256" key="2">
    <source>
        <dbReference type="HAMAP-Rule" id="MF_01875"/>
    </source>
</evidence>
<comment type="function">
    <text evidence="2">With LigD forms a non-homologous end joining (NHEJ) DNA repair enzyme, which repairs dsDNA breaks with reduced fidelity. Binds linear dsDNA with 5'- and 3'- overhangs but not closed circular dsDNA nor ssDNA. Recruits and stimulates the ligase activity of LigD.</text>
</comment>
<dbReference type="SMART" id="SM00559">
    <property type="entry name" value="Ku78"/>
    <property type="match status" value="1"/>
</dbReference>
<keyword evidence="2" id="KW-0233">DNA recombination</keyword>
<dbReference type="Gene3D" id="2.40.290.10">
    <property type="match status" value="1"/>
</dbReference>
<dbReference type="CDD" id="cd00789">
    <property type="entry name" value="KU_like"/>
    <property type="match status" value="1"/>
</dbReference>
<feature type="compositionally biased region" description="Basic residues" evidence="3">
    <location>
        <begin position="300"/>
        <end position="310"/>
    </location>
</feature>
<sequence length="341" mass="37386">MAVSKKAPAPRVLWKGAISFGLVHIPVALYSATTDHGIDFDWLDKRTMDPVGYKRINKKTGKEIARENIVKGIEYEDGEYVVLSDKEIADAYPKTTQTIEIESFVPANGIPFVYLERPYYVAPINRGAKVYALLRETLQRSQRIGVARVVIQTKQHLAALVPVGPGLVLNLLRWGADIRPWTELPLPSEDAKKAGLREHEIKMAEQLVEDMSAEWDPDEYKDEFKDEILRLVDRKVAAGQTETVAQIEPEEGQSVESRGAKIIDLTELLQRSLRKGGGGKAAAASEDSDDEEEAPAATRAKPRPKAKPGAHGKTAAKSSSSGGAARKRTAAKAATARRRAA</sequence>
<evidence type="ECO:0000256" key="4">
    <source>
        <dbReference type="SAM" id="Phobius"/>
    </source>
</evidence>
<protein>
    <recommendedName>
        <fullName evidence="2">Non-homologous end joining protein Ku</fullName>
    </recommendedName>
</protein>
<dbReference type="RefSeq" id="WP_124958574.1">
    <property type="nucleotide sequence ID" value="NZ_RQXU01000005.1"/>
</dbReference>
<dbReference type="GO" id="GO:0006303">
    <property type="term" value="P:double-strand break repair via nonhomologous end joining"/>
    <property type="evidence" value="ECO:0007669"/>
    <property type="project" value="UniProtKB-UniRule"/>
</dbReference>
<dbReference type="EMBL" id="RQXU01000005">
    <property type="protein sequence ID" value="RRH89211.1"/>
    <property type="molecule type" value="Genomic_DNA"/>
</dbReference>
<proteinExistence type="inferred from homology"/>
<evidence type="ECO:0000256" key="1">
    <source>
        <dbReference type="ARBA" id="ARBA00023125"/>
    </source>
</evidence>
<evidence type="ECO:0000259" key="5">
    <source>
        <dbReference type="SMART" id="SM00559"/>
    </source>
</evidence>
<reference evidence="7 8" key="2">
    <citation type="submission" date="2018-12" db="EMBL/GenBank/DDBJ databases">
        <title>The genome sequences of strain 502.</title>
        <authorList>
            <person name="Gao J."/>
            <person name="Sun J."/>
        </authorList>
    </citation>
    <scope>NUCLEOTIDE SEQUENCE [LARGE SCALE GENOMIC DNA]</scope>
    <source>
        <strain evidence="7 8">502</strain>
    </source>
</reference>
<comment type="caution">
    <text evidence="6">The sequence shown here is derived from an EMBL/GenBank/DDBJ whole genome shotgun (WGS) entry which is preliminary data.</text>
</comment>
<dbReference type="NCBIfam" id="TIGR02772">
    <property type="entry name" value="Ku_bact"/>
    <property type="match status" value="1"/>
</dbReference>
<dbReference type="EMBL" id="RXFQ01000007">
    <property type="protein sequence ID" value="RSZ36518.1"/>
    <property type="molecule type" value="Genomic_DNA"/>
</dbReference>
<keyword evidence="2" id="KW-0234">DNA repair</keyword>
<comment type="subunit">
    <text evidence="2">Homodimer. Interacts with LigD.</text>
</comment>
<keyword evidence="4" id="KW-1133">Transmembrane helix</keyword>
<feature type="domain" description="Ku" evidence="5">
    <location>
        <begin position="61"/>
        <end position="190"/>
    </location>
</feature>
<dbReference type="PIRSF" id="PIRSF006493">
    <property type="entry name" value="Prok_Ku"/>
    <property type="match status" value="1"/>
</dbReference>
<keyword evidence="2" id="KW-0227">DNA damage</keyword>
<evidence type="ECO:0000256" key="3">
    <source>
        <dbReference type="SAM" id="MobiDB-lite"/>
    </source>
</evidence>
<dbReference type="HAMAP" id="MF_01875">
    <property type="entry name" value="Prokaryotic_Ku"/>
    <property type="match status" value="1"/>
</dbReference>
<comment type="similarity">
    <text evidence="2">Belongs to the prokaryotic Ku family.</text>
</comment>
<organism evidence="6 9">
    <name type="scientific">Variovorax beijingensis</name>
    <dbReference type="NCBI Taxonomy" id="2496117"/>
    <lineage>
        <taxon>Bacteria</taxon>
        <taxon>Pseudomonadati</taxon>
        <taxon>Pseudomonadota</taxon>
        <taxon>Betaproteobacteria</taxon>
        <taxon>Burkholderiales</taxon>
        <taxon>Comamonadaceae</taxon>
        <taxon>Variovorax</taxon>
    </lineage>
</organism>
<reference evidence="6 9" key="1">
    <citation type="submission" date="2018-11" db="EMBL/GenBank/DDBJ databases">
        <title>The genome of Variovorax sp T529.</title>
        <authorList>
            <person name="Gao J."/>
        </authorList>
    </citation>
    <scope>NUCLEOTIDE SEQUENCE [LARGE SCALE GENOMIC DNA]</scope>
    <source>
        <strain evidence="6 9">T529</strain>
    </source>
</reference>
<name>A0A3P3ESH1_9BURK</name>
<evidence type="ECO:0000313" key="9">
    <source>
        <dbReference type="Proteomes" id="UP000271590"/>
    </source>
</evidence>
<dbReference type="GO" id="GO:0006310">
    <property type="term" value="P:DNA recombination"/>
    <property type="evidence" value="ECO:0007669"/>
    <property type="project" value="UniProtKB-KW"/>
</dbReference>
<feature type="region of interest" description="Disordered" evidence="3">
    <location>
        <begin position="273"/>
        <end position="341"/>
    </location>
</feature>
<feature type="compositionally biased region" description="Basic residues" evidence="3">
    <location>
        <begin position="325"/>
        <end position="341"/>
    </location>
</feature>
<keyword evidence="4" id="KW-0812">Transmembrane</keyword>
<dbReference type="SUPFAM" id="SSF100939">
    <property type="entry name" value="SPOC domain-like"/>
    <property type="match status" value="1"/>
</dbReference>
<dbReference type="PANTHER" id="PTHR41251:SF1">
    <property type="entry name" value="NON-HOMOLOGOUS END JOINING PROTEIN KU"/>
    <property type="match status" value="1"/>
</dbReference>
<feature type="compositionally biased region" description="Low complexity" evidence="3">
    <location>
        <begin position="311"/>
        <end position="324"/>
    </location>
</feature>
<dbReference type="Proteomes" id="UP000271590">
    <property type="component" value="Unassembled WGS sequence"/>
</dbReference>
<evidence type="ECO:0000313" key="8">
    <source>
        <dbReference type="Proteomes" id="UP000271137"/>
    </source>
</evidence>
<dbReference type="Proteomes" id="UP000271137">
    <property type="component" value="Unassembled WGS sequence"/>
</dbReference>
<evidence type="ECO:0000313" key="6">
    <source>
        <dbReference type="EMBL" id="RRH89211.1"/>
    </source>
</evidence>
<dbReference type="PANTHER" id="PTHR41251">
    <property type="entry name" value="NON-HOMOLOGOUS END JOINING PROTEIN KU"/>
    <property type="match status" value="1"/>
</dbReference>
<dbReference type="InterPro" id="IPR016194">
    <property type="entry name" value="SPOC-like_C_dom_sf"/>
</dbReference>
<keyword evidence="8" id="KW-1185">Reference proteome</keyword>
<keyword evidence="4" id="KW-0472">Membrane</keyword>
<dbReference type="AlphaFoldDB" id="A0A3P3ESH1"/>
<accession>A0A3P3ESH1</accession>
<dbReference type="InterPro" id="IPR009187">
    <property type="entry name" value="Prok_Ku"/>
</dbReference>